<evidence type="ECO:0000313" key="1">
    <source>
        <dbReference type="EMBL" id="KAG5590342.1"/>
    </source>
</evidence>
<dbReference type="AlphaFoldDB" id="A0A9J5XTT0"/>
<reference evidence="1 2" key="1">
    <citation type="submission" date="2020-09" db="EMBL/GenBank/DDBJ databases">
        <title>De no assembly of potato wild relative species, Solanum commersonii.</title>
        <authorList>
            <person name="Cho K."/>
        </authorList>
    </citation>
    <scope>NUCLEOTIDE SEQUENCE [LARGE SCALE GENOMIC DNA]</scope>
    <source>
        <strain evidence="1">LZ3.2</strain>
        <tissue evidence="1">Leaf</tissue>
    </source>
</reference>
<dbReference type="Proteomes" id="UP000824120">
    <property type="component" value="Chromosome 8"/>
</dbReference>
<proteinExistence type="predicted"/>
<dbReference type="EMBL" id="JACXVP010000008">
    <property type="protein sequence ID" value="KAG5590342.1"/>
    <property type="molecule type" value="Genomic_DNA"/>
</dbReference>
<accession>A0A9J5XTT0</accession>
<organism evidence="1 2">
    <name type="scientific">Solanum commersonii</name>
    <name type="common">Commerson's wild potato</name>
    <name type="synonym">Commerson's nightshade</name>
    <dbReference type="NCBI Taxonomy" id="4109"/>
    <lineage>
        <taxon>Eukaryota</taxon>
        <taxon>Viridiplantae</taxon>
        <taxon>Streptophyta</taxon>
        <taxon>Embryophyta</taxon>
        <taxon>Tracheophyta</taxon>
        <taxon>Spermatophyta</taxon>
        <taxon>Magnoliopsida</taxon>
        <taxon>eudicotyledons</taxon>
        <taxon>Gunneridae</taxon>
        <taxon>Pentapetalae</taxon>
        <taxon>asterids</taxon>
        <taxon>lamiids</taxon>
        <taxon>Solanales</taxon>
        <taxon>Solanaceae</taxon>
        <taxon>Solanoideae</taxon>
        <taxon>Solaneae</taxon>
        <taxon>Solanum</taxon>
    </lineage>
</organism>
<evidence type="ECO:0000313" key="2">
    <source>
        <dbReference type="Proteomes" id="UP000824120"/>
    </source>
</evidence>
<name>A0A9J5XTT0_SOLCO</name>
<comment type="caution">
    <text evidence="1">The sequence shown here is derived from an EMBL/GenBank/DDBJ whole genome shotgun (WGS) entry which is preliminary data.</text>
</comment>
<sequence>MYTTRLNLLMQGSIVYLKTQVVTHHDQRFSSSLYLLQMQVRAQQRYSNPLTQRMIQHSHSMVCPYFPINNYSNSFKIKNVFSRLLMGLSAKCS</sequence>
<keyword evidence="2" id="KW-1185">Reference proteome</keyword>
<protein>
    <submittedName>
        <fullName evidence="1">Uncharacterized protein</fullName>
    </submittedName>
</protein>
<gene>
    <name evidence="1" type="ORF">H5410_040856</name>
</gene>